<evidence type="ECO:0000313" key="2">
    <source>
        <dbReference type="EMBL" id="RAV20909.1"/>
    </source>
</evidence>
<dbReference type="SUPFAM" id="SSF53254">
    <property type="entry name" value="Phosphoglycerate mutase-like"/>
    <property type="match status" value="1"/>
</dbReference>
<accession>A0A329MM01</accession>
<dbReference type="GO" id="GO:0016791">
    <property type="term" value="F:phosphatase activity"/>
    <property type="evidence" value="ECO:0007669"/>
    <property type="project" value="TreeGrafter"/>
</dbReference>
<dbReference type="OrthoDB" id="9782128at2"/>
<dbReference type="GO" id="GO:0005737">
    <property type="term" value="C:cytoplasm"/>
    <property type="evidence" value="ECO:0007669"/>
    <property type="project" value="TreeGrafter"/>
</dbReference>
<sequence length="206" mass="22864">MKSMIVIPHCQSEHHVSGMAGGWTDWPLTELGRKQAEQVGHVLSDYPNIKEYSVYTSDLLRSLETAAISGGIAGFVPERVADFREIDIGQGTGQSVEWLNRNTIPLTGSRLTYRSLPGAESRLDVMARIYAKLDKLQSEGVENMLIFTHGFAATMFIAWWLKLPSEALEHAHFQTPSGSITELSVHDTGLRLLKKLGDTKHLQFTG</sequence>
<name>A0A329MM01_9BACL</name>
<gene>
    <name evidence="2" type="ORF">DQG23_12520</name>
</gene>
<evidence type="ECO:0008006" key="4">
    <source>
        <dbReference type="Google" id="ProtNLM"/>
    </source>
</evidence>
<dbReference type="PANTHER" id="PTHR48100">
    <property type="entry name" value="BROAD-SPECIFICITY PHOSPHATASE YOR283W-RELATED"/>
    <property type="match status" value="1"/>
</dbReference>
<proteinExistence type="predicted"/>
<comment type="caution">
    <text evidence="2">The sequence shown here is derived from an EMBL/GenBank/DDBJ whole genome shotgun (WGS) entry which is preliminary data.</text>
</comment>
<dbReference type="Pfam" id="PF00300">
    <property type="entry name" value="His_Phos_1"/>
    <property type="match status" value="1"/>
</dbReference>
<dbReference type="InterPro" id="IPR029033">
    <property type="entry name" value="His_PPase_superfam"/>
</dbReference>
<dbReference type="SMART" id="SM00855">
    <property type="entry name" value="PGAM"/>
    <property type="match status" value="1"/>
</dbReference>
<dbReference type="PIRSF" id="PIRSF000709">
    <property type="entry name" value="6PFK_2-Ptase"/>
    <property type="match status" value="1"/>
</dbReference>
<feature type="binding site" evidence="1">
    <location>
        <position position="61"/>
    </location>
    <ligand>
        <name>substrate</name>
    </ligand>
</feature>
<dbReference type="AlphaFoldDB" id="A0A329MM01"/>
<dbReference type="CDD" id="cd07067">
    <property type="entry name" value="HP_PGM_like"/>
    <property type="match status" value="1"/>
</dbReference>
<organism evidence="2 3">
    <name type="scientific">Paenibacillus contaminans</name>
    <dbReference type="NCBI Taxonomy" id="450362"/>
    <lineage>
        <taxon>Bacteria</taxon>
        <taxon>Bacillati</taxon>
        <taxon>Bacillota</taxon>
        <taxon>Bacilli</taxon>
        <taxon>Bacillales</taxon>
        <taxon>Paenibacillaceae</taxon>
        <taxon>Paenibacillus</taxon>
    </lineage>
</organism>
<dbReference type="InterPro" id="IPR050275">
    <property type="entry name" value="PGM_Phosphatase"/>
</dbReference>
<dbReference type="InterPro" id="IPR013078">
    <property type="entry name" value="His_Pase_superF_clade-1"/>
</dbReference>
<protein>
    <recommendedName>
        <fullName evidence="4">Histidine phosphatase family protein</fullName>
    </recommendedName>
</protein>
<evidence type="ECO:0000313" key="3">
    <source>
        <dbReference type="Proteomes" id="UP000250369"/>
    </source>
</evidence>
<reference evidence="2 3" key="1">
    <citation type="journal article" date="2009" name="Int. J. Syst. Evol. Microbiol.">
        <title>Paenibacillus contaminans sp. nov., isolated from a contaminated laboratory plate.</title>
        <authorList>
            <person name="Chou J.H."/>
            <person name="Lee J.H."/>
            <person name="Lin M.C."/>
            <person name="Chang P.S."/>
            <person name="Arun A.B."/>
            <person name="Young C.C."/>
            <person name="Chen W.M."/>
        </authorList>
    </citation>
    <scope>NUCLEOTIDE SEQUENCE [LARGE SCALE GENOMIC DNA]</scope>
    <source>
        <strain evidence="2 3">CKOBP-6</strain>
    </source>
</reference>
<keyword evidence="3" id="KW-1185">Reference proteome</keyword>
<dbReference type="EMBL" id="QMFB01000006">
    <property type="protein sequence ID" value="RAV20909.1"/>
    <property type="molecule type" value="Genomic_DNA"/>
</dbReference>
<dbReference type="Proteomes" id="UP000250369">
    <property type="component" value="Unassembled WGS sequence"/>
</dbReference>
<dbReference type="RefSeq" id="WP_113031189.1">
    <property type="nucleotide sequence ID" value="NZ_QMFB01000006.1"/>
</dbReference>
<dbReference type="PANTHER" id="PTHR48100:SF1">
    <property type="entry name" value="HISTIDINE PHOSPHATASE FAMILY PROTEIN-RELATED"/>
    <property type="match status" value="1"/>
</dbReference>
<evidence type="ECO:0000256" key="1">
    <source>
        <dbReference type="PIRSR" id="PIRSR613078-2"/>
    </source>
</evidence>
<dbReference type="Gene3D" id="3.40.50.1240">
    <property type="entry name" value="Phosphoglycerate mutase-like"/>
    <property type="match status" value="1"/>
</dbReference>